<accession>A0A9E2NLH1</accession>
<dbReference type="Proteomes" id="UP000824229">
    <property type="component" value="Unassembled WGS sequence"/>
</dbReference>
<name>A0A9E2NLH1_9FIRM</name>
<dbReference type="EMBL" id="JAHLFQ010000115">
    <property type="protein sequence ID" value="MBU3804139.1"/>
    <property type="molecule type" value="Genomic_DNA"/>
</dbReference>
<organism evidence="1 2">
    <name type="scientific">Candidatus Cellulosilyticum pullistercoris</name>
    <dbReference type="NCBI Taxonomy" id="2838521"/>
    <lineage>
        <taxon>Bacteria</taxon>
        <taxon>Bacillati</taxon>
        <taxon>Bacillota</taxon>
        <taxon>Clostridia</taxon>
        <taxon>Lachnospirales</taxon>
        <taxon>Cellulosilyticaceae</taxon>
        <taxon>Cellulosilyticum</taxon>
    </lineage>
</organism>
<gene>
    <name evidence="1" type="ORF">H9872_05205</name>
</gene>
<evidence type="ECO:0000313" key="1">
    <source>
        <dbReference type="EMBL" id="MBU3804139.1"/>
    </source>
</evidence>
<protein>
    <submittedName>
        <fullName evidence="1">Uncharacterized protein</fullName>
    </submittedName>
</protein>
<reference evidence="1" key="2">
    <citation type="submission" date="2021-04" db="EMBL/GenBank/DDBJ databases">
        <authorList>
            <person name="Gilroy R."/>
        </authorList>
    </citation>
    <scope>NUCLEOTIDE SEQUENCE</scope>
    <source>
        <strain evidence="1">B5-657</strain>
    </source>
</reference>
<dbReference type="AlphaFoldDB" id="A0A9E2NLH1"/>
<evidence type="ECO:0000313" key="2">
    <source>
        <dbReference type="Proteomes" id="UP000824229"/>
    </source>
</evidence>
<comment type="caution">
    <text evidence="1">The sequence shown here is derived from an EMBL/GenBank/DDBJ whole genome shotgun (WGS) entry which is preliminary data.</text>
</comment>
<reference evidence="1" key="1">
    <citation type="journal article" date="2021" name="PeerJ">
        <title>Extensive microbial diversity within the chicken gut microbiome revealed by metagenomics and culture.</title>
        <authorList>
            <person name="Gilroy R."/>
            <person name="Ravi A."/>
            <person name="Getino M."/>
            <person name="Pursley I."/>
            <person name="Horton D.L."/>
            <person name="Alikhan N.F."/>
            <person name="Baker D."/>
            <person name="Gharbi K."/>
            <person name="Hall N."/>
            <person name="Watson M."/>
            <person name="Adriaenssens E.M."/>
            <person name="Foster-Nyarko E."/>
            <person name="Jarju S."/>
            <person name="Secka A."/>
            <person name="Antonio M."/>
            <person name="Oren A."/>
            <person name="Chaudhuri R.R."/>
            <person name="La Ragione R."/>
            <person name="Hildebrand F."/>
            <person name="Pallen M.J."/>
        </authorList>
    </citation>
    <scope>NUCLEOTIDE SEQUENCE</scope>
    <source>
        <strain evidence="1">B5-657</strain>
    </source>
</reference>
<sequence length="150" mass="17773">MKIECTKEEFKTLMDLVYAGNLLINGTRSQEERIEAYSNMEQQFYKMAGDFGLDNLVEYSEEFGEYMPTHEYEEDEFNDYIDEYDTNVFWEELVMRLARRDALNYAGDVDQNITKAALKEMQLGFEEKYEEEIEANGIMNLKIVKLDEMN</sequence>
<proteinExistence type="predicted"/>